<name>D5AD56_PICSI</name>
<evidence type="ECO:0000313" key="1">
    <source>
        <dbReference type="EMBL" id="ADE77475.1"/>
    </source>
</evidence>
<dbReference type="Gene3D" id="1.50.10.130">
    <property type="entry name" value="Terpene synthase, N-terminal domain"/>
    <property type="match status" value="1"/>
</dbReference>
<dbReference type="GO" id="GO:0010333">
    <property type="term" value="F:terpene synthase activity"/>
    <property type="evidence" value="ECO:0007669"/>
    <property type="project" value="InterPro"/>
</dbReference>
<protein>
    <submittedName>
        <fullName evidence="1">Uncharacterized protein</fullName>
    </submittedName>
</protein>
<dbReference type="InterPro" id="IPR036965">
    <property type="entry name" value="Terpene_synth_N_sf"/>
</dbReference>
<dbReference type="InterPro" id="IPR008930">
    <property type="entry name" value="Terpenoid_cyclase/PrenylTrfase"/>
</dbReference>
<sequence length="65" mass="7294">MLNVNRCSQVAFPGETIMQEAKLCTERYLRNALEDVVLYNTVNEIAEEESFSNANNIVAQVVITS</sequence>
<proteinExistence type="evidence at transcript level"/>
<accession>D5AD56</accession>
<dbReference type="AlphaFoldDB" id="D5AD56"/>
<dbReference type="EMBL" id="BT124208">
    <property type="protein sequence ID" value="ADE77475.1"/>
    <property type="molecule type" value="mRNA"/>
</dbReference>
<reference evidence="1" key="1">
    <citation type="submission" date="2010-04" db="EMBL/GenBank/DDBJ databases">
        <authorList>
            <person name="Reid K.E."/>
            <person name="Liao N."/>
            <person name="Chan S."/>
            <person name="Docking R."/>
            <person name="Taylor G."/>
            <person name="Moore R."/>
            <person name="Mayo M."/>
            <person name="Munro S."/>
            <person name="King J."/>
            <person name="Yanchuk A."/>
            <person name="Holt R."/>
            <person name="Jones S."/>
            <person name="Marra M."/>
            <person name="Ritland C.E."/>
            <person name="Ritland K."/>
            <person name="Bohlmann J."/>
        </authorList>
    </citation>
    <scope>NUCLEOTIDE SEQUENCE</scope>
    <source>
        <tissue evidence="1">Bud</tissue>
    </source>
</reference>
<dbReference type="SUPFAM" id="SSF48239">
    <property type="entry name" value="Terpenoid cyclases/Protein prenyltransferases"/>
    <property type="match status" value="1"/>
</dbReference>
<organism evidence="1">
    <name type="scientific">Picea sitchensis</name>
    <name type="common">Sitka spruce</name>
    <name type="synonym">Pinus sitchensis</name>
    <dbReference type="NCBI Taxonomy" id="3332"/>
    <lineage>
        <taxon>Eukaryota</taxon>
        <taxon>Viridiplantae</taxon>
        <taxon>Streptophyta</taxon>
        <taxon>Embryophyta</taxon>
        <taxon>Tracheophyta</taxon>
        <taxon>Spermatophyta</taxon>
        <taxon>Pinopsida</taxon>
        <taxon>Pinidae</taxon>
        <taxon>Conifers I</taxon>
        <taxon>Pinales</taxon>
        <taxon>Pinaceae</taxon>
        <taxon>Picea</taxon>
    </lineage>
</organism>